<dbReference type="InterPro" id="IPR054714">
    <property type="entry name" value="GPR158_179_extracellular"/>
</dbReference>
<comment type="similarity">
    <text evidence="2">Belongs to the G-protein coupled receptor 3 family.</text>
</comment>
<keyword evidence="13" id="KW-0807">Transducer</keyword>
<organism evidence="21 22">
    <name type="scientific">Alosa alosa</name>
    <name type="common">allis shad</name>
    <dbReference type="NCBI Taxonomy" id="278164"/>
    <lineage>
        <taxon>Eukaryota</taxon>
        <taxon>Metazoa</taxon>
        <taxon>Chordata</taxon>
        <taxon>Craniata</taxon>
        <taxon>Vertebrata</taxon>
        <taxon>Euteleostomi</taxon>
        <taxon>Actinopterygii</taxon>
        <taxon>Neopterygii</taxon>
        <taxon>Teleostei</taxon>
        <taxon>Clupei</taxon>
        <taxon>Clupeiformes</taxon>
        <taxon>Clupeoidei</taxon>
        <taxon>Clupeidae</taxon>
        <taxon>Alosa</taxon>
    </lineage>
</organism>
<keyword evidence="15" id="KW-0966">Cell projection</keyword>
<name>A0AAV6GVI4_9TELE</name>
<keyword evidence="14" id="KW-0628">Postsynaptic cell membrane</keyword>
<dbReference type="Proteomes" id="UP000823561">
    <property type="component" value="Chromosome 7"/>
</dbReference>
<keyword evidence="7" id="KW-0770">Synapse</keyword>
<keyword evidence="5 19" id="KW-0732">Signal</keyword>
<dbReference type="GO" id="GO:0004930">
    <property type="term" value="F:G protein-coupled receptor activity"/>
    <property type="evidence" value="ECO:0007669"/>
    <property type="project" value="UniProtKB-KW"/>
</dbReference>
<feature type="transmembrane region" description="Helical" evidence="18">
    <location>
        <begin position="518"/>
        <end position="536"/>
    </location>
</feature>
<evidence type="ECO:0000256" key="14">
    <source>
        <dbReference type="ARBA" id="ARBA00023257"/>
    </source>
</evidence>
<feature type="compositionally biased region" description="Low complexity" evidence="17">
    <location>
        <begin position="29"/>
        <end position="48"/>
    </location>
</feature>
<evidence type="ECO:0000256" key="18">
    <source>
        <dbReference type="SAM" id="Phobius"/>
    </source>
</evidence>
<feature type="region of interest" description="Disordered" evidence="17">
    <location>
        <begin position="29"/>
        <end position="76"/>
    </location>
</feature>
<evidence type="ECO:0000256" key="7">
    <source>
        <dbReference type="ARBA" id="ARBA00023018"/>
    </source>
</evidence>
<evidence type="ECO:0000256" key="13">
    <source>
        <dbReference type="ARBA" id="ARBA00023224"/>
    </source>
</evidence>
<reference evidence="21" key="1">
    <citation type="submission" date="2020-10" db="EMBL/GenBank/DDBJ databases">
        <title>Chromosome-scale genome assembly of the Allis shad, Alosa alosa.</title>
        <authorList>
            <person name="Margot Z."/>
            <person name="Christophe K."/>
            <person name="Cabau C."/>
            <person name="Louis A."/>
            <person name="Berthelot C."/>
            <person name="Parey E."/>
            <person name="Roest Crollius H."/>
            <person name="Montfort J."/>
            <person name="Robinson-Rechavi M."/>
            <person name="Bucao C."/>
            <person name="Bouchez O."/>
            <person name="Gislard M."/>
            <person name="Lluch J."/>
            <person name="Milhes M."/>
            <person name="Lampietro C."/>
            <person name="Lopez Roques C."/>
            <person name="Donnadieu C."/>
            <person name="Braasch I."/>
            <person name="Desvignes T."/>
            <person name="Postlethwait J."/>
            <person name="Bobe J."/>
            <person name="Guiguen Y."/>
        </authorList>
    </citation>
    <scope>NUCLEOTIDE SEQUENCE</scope>
    <source>
        <strain evidence="21">M-15738</strain>
        <tissue evidence="21">Blood</tissue>
    </source>
</reference>
<keyword evidence="12" id="KW-0325">Glycoprotein</keyword>
<protein>
    <recommendedName>
        <fullName evidence="20">G-protein coupled receptors family 3 profile domain-containing protein</fullName>
    </recommendedName>
</protein>
<dbReference type="CDD" id="cd15293">
    <property type="entry name" value="7tmC_GPR158-like"/>
    <property type="match status" value="1"/>
</dbReference>
<evidence type="ECO:0000256" key="6">
    <source>
        <dbReference type="ARBA" id="ARBA00022989"/>
    </source>
</evidence>
<dbReference type="GO" id="GO:0045211">
    <property type="term" value="C:postsynaptic membrane"/>
    <property type="evidence" value="ECO:0007669"/>
    <property type="project" value="UniProtKB-SubCell"/>
</dbReference>
<gene>
    <name evidence="21" type="ORF">AALO_G00104400</name>
</gene>
<feature type="region of interest" description="Disordered" evidence="17">
    <location>
        <begin position="1075"/>
        <end position="1097"/>
    </location>
</feature>
<dbReference type="InterPro" id="IPR017978">
    <property type="entry name" value="GPCR_3_C"/>
</dbReference>
<evidence type="ECO:0000256" key="2">
    <source>
        <dbReference type="ARBA" id="ARBA00007242"/>
    </source>
</evidence>
<evidence type="ECO:0000256" key="11">
    <source>
        <dbReference type="ARBA" id="ARBA00023170"/>
    </source>
</evidence>
<evidence type="ECO:0000256" key="8">
    <source>
        <dbReference type="ARBA" id="ARBA00023040"/>
    </source>
</evidence>
<keyword evidence="9 18" id="KW-0472">Membrane</keyword>
<feature type="region of interest" description="Disordered" evidence="17">
    <location>
        <begin position="979"/>
        <end position="1015"/>
    </location>
</feature>
<feature type="chain" id="PRO_5043630332" description="G-protein coupled receptors family 3 profile domain-containing protein" evidence="19">
    <location>
        <begin position="26"/>
        <end position="1354"/>
    </location>
</feature>
<sequence length="1354" mass="148940">MGCPVSTQLLLALLLLLLQLPGHLGQVTPSLGTGPSGSPLPTSPMSSTGTGGDGVAETGSPSNTTAGPSLVTSTGGEAVVTEAVEEDWSPAEAYLYSGDAAALGLATCPRSYRLSPPRGRPPPDLGPLLRPVTTSLANAANFLNLIFQASELRETSIREDLEWYHALVRSLLEGDRPGLVRRALLTFDADPLSLQPQLVLRASQGPLGLRSGGGGRPPFVPSGPLREIYLQDFTSTWDDLHPAPPAPDDSWFTALKFAAPPQVLAGLSKRALVNDLTTLETPKWARGDSYVANSSGACWADAAFLECEDGRFLPGWLLTLTMPFYGLKPDLSPEFRGVIRVDVNVQGYDIDQCATGDVWFADTHQCNRTSMVCEPIPGQGFRLGQYCCRCKEGFYSPAQAARATGPKGGHANGTQACYPSMPVCLPCWPGCAHCEDGSPCRVRVDWLLRGAVMTVQALFMVLIFLSMLITYQNRGSKRIRASGLLLLETILFGSLLLYFPVFILFFRPSTFRCILLRWVRLLGFAIVYGTMTLKMYRVLKVFLSRTAQRVPYMSSTSLLRLLGVMVATVSWFLCAWTAGVLQNRDRNVPLLVTSTTSNGQAFNQCDIDRWDYMMALAERLFLCWGLFLCSAVKPVPSAFHEPRYMSIAIHNEMILSCMFHLLRFSHHSLHPDWTLLLEFTHTHATITVTLGLLFVPKFLHVTKPGREVIAAEVYEDEVDLRRSYLNSSFVSAWSDHVEHEDIRDELKKLYSQLEIHKTKKMANNNPHISKKRSSRLGIGRSIIKHITDFPGTISRQHSREDRSGTHSPSPSLFSASSKKPSEITYITYREDYSKEPSPNIYSQAESLDAPPMVCKSASAHNLSVDKNFLHPDDSRQKKSLSAVVTSTDYYSLMEEAAQSGPTTPVLKHVGSIKEQTSQALLAESFDKAEVCPWEVEEERRPSKKHVTISIANDKNEEDAPAEKSPTLIICPWENVEQLPSATKQKSIDSVDSDGDSVRLKAPISSSAPVSPSATGKEIRVFSFRPTTKSLLHARGLSTDKTKLTATLSVDVAKKTPQLQKRSMTTTDLKPLLMKQNAIRLSSTESADRSPRRKPNPEVLVCPWESDLELNNTKGPERIYENVITPQSSLKSIGSDGRGRSMLQVPPRRQQSIVADVCPWEVPKPPEAMVCPWDAPDATVPEEPEGSTQQDSAKANVCPWETESTEKGSTGDKLKHQGSVAADVCPWETDTPKRQDSARGNVCPWETGGTEEAKADDSTAAAGTTAGQENAEQTAVPAAEQENIQSPTLSSQELDSERCNTPLERRDALCPWSTERSQHDNNSDVFTWEENIPEEDEDLDAECAAEAFVFPPDLD</sequence>
<dbReference type="GO" id="GO:0043005">
    <property type="term" value="C:neuron projection"/>
    <property type="evidence" value="ECO:0007669"/>
    <property type="project" value="UniProtKB-SubCell"/>
</dbReference>
<feature type="transmembrane region" description="Helical" evidence="18">
    <location>
        <begin position="446"/>
        <end position="471"/>
    </location>
</feature>
<feature type="compositionally biased region" description="Polar residues" evidence="17">
    <location>
        <begin position="59"/>
        <end position="73"/>
    </location>
</feature>
<dbReference type="Pfam" id="PF00003">
    <property type="entry name" value="7tm_3"/>
    <property type="match status" value="1"/>
</dbReference>
<dbReference type="PANTHER" id="PTHR32546">
    <property type="entry name" value="G-PROTEIN COUPLED RECEPTOR 158-RELATED"/>
    <property type="match status" value="1"/>
</dbReference>
<dbReference type="PANTHER" id="PTHR32546:SF7">
    <property type="entry name" value="G-PROTEIN COUPLED RECEPTOR 179-RELATED"/>
    <property type="match status" value="1"/>
</dbReference>
<comment type="caution">
    <text evidence="21">The sequence shown here is derived from an EMBL/GenBank/DDBJ whole genome shotgun (WGS) entry which is preliminary data.</text>
</comment>
<keyword evidence="22" id="KW-1185">Reference proteome</keyword>
<evidence type="ECO:0000256" key="15">
    <source>
        <dbReference type="ARBA" id="ARBA00023273"/>
    </source>
</evidence>
<evidence type="ECO:0000313" key="22">
    <source>
        <dbReference type="Proteomes" id="UP000823561"/>
    </source>
</evidence>
<evidence type="ECO:0000256" key="5">
    <source>
        <dbReference type="ARBA" id="ARBA00022729"/>
    </source>
</evidence>
<evidence type="ECO:0000256" key="16">
    <source>
        <dbReference type="ARBA" id="ARBA00034104"/>
    </source>
</evidence>
<feature type="signal peptide" evidence="19">
    <location>
        <begin position="1"/>
        <end position="25"/>
    </location>
</feature>
<feature type="compositionally biased region" description="Low complexity" evidence="17">
    <location>
        <begin position="1001"/>
        <end position="1013"/>
    </location>
</feature>
<evidence type="ECO:0000259" key="20">
    <source>
        <dbReference type="PROSITE" id="PS50259"/>
    </source>
</evidence>
<evidence type="ECO:0000256" key="12">
    <source>
        <dbReference type="ARBA" id="ARBA00023180"/>
    </source>
</evidence>
<feature type="domain" description="G-protein coupled receptors family 3 profile" evidence="20">
    <location>
        <begin position="448"/>
        <end position="697"/>
    </location>
</feature>
<proteinExistence type="inferred from homology"/>
<feature type="region of interest" description="Disordered" evidence="17">
    <location>
        <begin position="1174"/>
        <end position="1298"/>
    </location>
</feature>
<evidence type="ECO:0000256" key="1">
    <source>
        <dbReference type="ARBA" id="ARBA00004487"/>
    </source>
</evidence>
<dbReference type="EMBL" id="JADWDJ010000007">
    <property type="protein sequence ID" value="KAG5278940.1"/>
    <property type="molecule type" value="Genomic_DNA"/>
</dbReference>
<feature type="transmembrane region" description="Helical" evidence="18">
    <location>
        <begin position="557"/>
        <end position="581"/>
    </location>
</feature>
<keyword evidence="3" id="KW-1003">Cell membrane</keyword>
<feature type="compositionally biased region" description="Low complexity" evidence="17">
    <location>
        <begin position="807"/>
        <end position="818"/>
    </location>
</feature>
<keyword evidence="10" id="KW-1015">Disulfide bond</keyword>
<evidence type="ECO:0000256" key="10">
    <source>
        <dbReference type="ARBA" id="ARBA00023157"/>
    </source>
</evidence>
<feature type="compositionally biased region" description="Low complexity" evidence="17">
    <location>
        <begin position="1257"/>
        <end position="1271"/>
    </location>
</feature>
<evidence type="ECO:0000313" key="21">
    <source>
        <dbReference type="EMBL" id="KAG5278940.1"/>
    </source>
</evidence>
<dbReference type="PROSITE" id="PS50259">
    <property type="entry name" value="G_PROTEIN_RECEP_F3_4"/>
    <property type="match status" value="1"/>
</dbReference>
<evidence type="ECO:0000256" key="3">
    <source>
        <dbReference type="ARBA" id="ARBA00022475"/>
    </source>
</evidence>
<evidence type="ECO:0000256" key="17">
    <source>
        <dbReference type="SAM" id="MobiDB-lite"/>
    </source>
</evidence>
<evidence type="ECO:0000256" key="4">
    <source>
        <dbReference type="ARBA" id="ARBA00022692"/>
    </source>
</evidence>
<feature type="transmembrane region" description="Helical" evidence="18">
    <location>
        <begin position="483"/>
        <end position="506"/>
    </location>
</feature>
<keyword evidence="11" id="KW-0675">Receptor</keyword>
<evidence type="ECO:0000256" key="9">
    <source>
        <dbReference type="ARBA" id="ARBA00023136"/>
    </source>
</evidence>
<keyword evidence="4 18" id="KW-0812">Transmembrane</keyword>
<dbReference type="Pfam" id="PF22572">
    <property type="entry name" value="GPR158_179_EC"/>
    <property type="match status" value="1"/>
</dbReference>
<feature type="compositionally biased region" description="Basic and acidic residues" evidence="17">
    <location>
        <begin position="1203"/>
        <end position="1214"/>
    </location>
</feature>
<feature type="region of interest" description="Disordered" evidence="17">
    <location>
        <begin position="789"/>
        <end position="818"/>
    </location>
</feature>
<dbReference type="InterPro" id="IPR043458">
    <property type="entry name" value="GPR158/179"/>
</dbReference>
<keyword evidence="6 18" id="KW-1133">Transmembrane helix</keyword>
<accession>A0AAV6GVI4</accession>
<keyword evidence="8" id="KW-0297">G-protein coupled receptor</keyword>
<feature type="compositionally biased region" description="Polar residues" evidence="17">
    <location>
        <begin position="1281"/>
        <end position="1292"/>
    </location>
</feature>
<evidence type="ECO:0000256" key="19">
    <source>
        <dbReference type="SAM" id="SignalP"/>
    </source>
</evidence>
<comment type="subcellular location">
    <subcellularLocation>
        <location evidence="1">Cell projection</location>
        <location evidence="1">Neuron projection</location>
    </subcellularLocation>
    <subcellularLocation>
        <location evidence="16">Postsynaptic cell membrane</location>
        <topology evidence="16">Multi-pass membrane protein</topology>
    </subcellularLocation>
</comment>